<comment type="function">
    <text evidence="8">Involved in cytokinesis and septation where it has a role in the localization of F-actin.</text>
</comment>
<dbReference type="Ensembl" id="ENSEBUT00000015815.1">
    <property type="protein sequence ID" value="ENSEBUP00000015238.1"/>
    <property type="gene ID" value="ENSEBUG00000009574.1"/>
</dbReference>
<dbReference type="AlphaFoldDB" id="A0A8C4QH18"/>
<dbReference type="Gene3D" id="1.20.1270.60">
    <property type="entry name" value="Arfaptin homology (AH) domain/BAR domain"/>
    <property type="match status" value="1"/>
</dbReference>
<evidence type="ECO:0000259" key="10">
    <source>
        <dbReference type="PROSITE" id="PS50870"/>
    </source>
</evidence>
<dbReference type="GO" id="GO:0048589">
    <property type="term" value="P:developmental growth"/>
    <property type="evidence" value="ECO:0007669"/>
    <property type="project" value="UniProtKB-ARBA"/>
</dbReference>
<dbReference type="InterPro" id="IPR004148">
    <property type="entry name" value="BAR_dom"/>
</dbReference>
<feature type="domain" description="AH" evidence="10">
    <location>
        <begin position="103"/>
        <end position="209"/>
    </location>
</feature>
<dbReference type="GO" id="GO:0051301">
    <property type="term" value="P:cell division"/>
    <property type="evidence" value="ECO:0007669"/>
    <property type="project" value="UniProtKB-KW"/>
</dbReference>
<dbReference type="PANTHER" id="PTHR47174">
    <property type="entry name" value="BRIDGING INTEGRATOR 3"/>
    <property type="match status" value="1"/>
</dbReference>
<accession>A0A8C4QH18</accession>
<dbReference type="InterPro" id="IPR027267">
    <property type="entry name" value="AH/BAR_dom_sf"/>
</dbReference>
<dbReference type="InterPro" id="IPR010504">
    <property type="entry name" value="AH_dom"/>
</dbReference>
<evidence type="ECO:0000256" key="1">
    <source>
        <dbReference type="ARBA" id="ARBA00004245"/>
    </source>
</evidence>
<evidence type="ECO:0000256" key="7">
    <source>
        <dbReference type="ARBA" id="ARBA00023306"/>
    </source>
</evidence>
<dbReference type="SMART" id="SM00721">
    <property type="entry name" value="BAR"/>
    <property type="match status" value="1"/>
</dbReference>
<reference evidence="12" key="1">
    <citation type="submission" date="2025-08" db="UniProtKB">
        <authorList>
            <consortium name="Ensembl"/>
        </authorList>
    </citation>
    <scope>IDENTIFICATION</scope>
</reference>
<dbReference type="GO" id="GO:0097320">
    <property type="term" value="P:plasma membrane tubulation"/>
    <property type="evidence" value="ECO:0007669"/>
    <property type="project" value="TreeGrafter"/>
</dbReference>
<dbReference type="Pfam" id="PF03114">
    <property type="entry name" value="BAR"/>
    <property type="match status" value="1"/>
</dbReference>
<dbReference type="PANTHER" id="PTHR47174:SF3">
    <property type="entry name" value="BRIDGING INTEGRATOR 3"/>
    <property type="match status" value="1"/>
</dbReference>
<dbReference type="PROSITE" id="PS50870">
    <property type="entry name" value="AH"/>
    <property type="match status" value="1"/>
</dbReference>
<evidence type="ECO:0000256" key="9">
    <source>
        <dbReference type="SAM" id="Coils"/>
    </source>
</evidence>
<dbReference type="GeneTree" id="ENSGT00950000182882"/>
<dbReference type="PROSITE" id="PS51021">
    <property type="entry name" value="BAR"/>
    <property type="match status" value="1"/>
</dbReference>
<reference evidence="12" key="2">
    <citation type="submission" date="2025-09" db="UniProtKB">
        <authorList>
            <consortium name="Ensembl"/>
        </authorList>
    </citation>
    <scope>IDENTIFICATION</scope>
</reference>
<evidence type="ECO:0000313" key="12">
    <source>
        <dbReference type="Ensembl" id="ENSEBUP00000015238.1"/>
    </source>
</evidence>
<evidence type="ECO:0000256" key="5">
    <source>
        <dbReference type="ARBA" id="ARBA00023210"/>
    </source>
</evidence>
<evidence type="ECO:0000313" key="13">
    <source>
        <dbReference type="Proteomes" id="UP000694388"/>
    </source>
</evidence>
<dbReference type="FunFam" id="1.20.1270.60:FF:000028">
    <property type="entry name" value="Bridging integrator 3 homolog"/>
    <property type="match status" value="1"/>
</dbReference>
<feature type="coiled-coil region" evidence="9">
    <location>
        <begin position="109"/>
        <end position="136"/>
    </location>
</feature>
<keyword evidence="4 9" id="KW-0175">Coiled coil</keyword>
<keyword evidence="2" id="KW-0963">Cytoplasm</keyword>
<name>A0A8C4QH18_EPTBU</name>
<evidence type="ECO:0000256" key="4">
    <source>
        <dbReference type="ARBA" id="ARBA00023054"/>
    </source>
</evidence>
<dbReference type="GO" id="GO:0006897">
    <property type="term" value="P:endocytosis"/>
    <property type="evidence" value="ECO:0007669"/>
    <property type="project" value="InterPro"/>
</dbReference>
<proteinExistence type="predicted"/>
<dbReference type="SUPFAM" id="SSF103657">
    <property type="entry name" value="BAR/IMD domain-like"/>
    <property type="match status" value="1"/>
</dbReference>
<evidence type="ECO:0000256" key="6">
    <source>
        <dbReference type="ARBA" id="ARBA00023212"/>
    </source>
</evidence>
<organism evidence="12 13">
    <name type="scientific">Eptatretus burgeri</name>
    <name type="common">Inshore hagfish</name>
    <dbReference type="NCBI Taxonomy" id="7764"/>
    <lineage>
        <taxon>Eukaryota</taxon>
        <taxon>Metazoa</taxon>
        <taxon>Chordata</taxon>
        <taxon>Craniata</taxon>
        <taxon>Vertebrata</taxon>
        <taxon>Cyclostomata</taxon>
        <taxon>Myxini</taxon>
        <taxon>Myxiniformes</taxon>
        <taxon>Myxinidae</taxon>
        <taxon>Eptatretinae</taxon>
        <taxon>Eptatretus</taxon>
    </lineage>
</organism>
<dbReference type="GO" id="GO:0008289">
    <property type="term" value="F:lipid binding"/>
    <property type="evidence" value="ECO:0007669"/>
    <property type="project" value="TreeGrafter"/>
</dbReference>
<evidence type="ECO:0000256" key="8">
    <source>
        <dbReference type="ARBA" id="ARBA00059510"/>
    </source>
</evidence>
<sequence>MLSQSTRLSALAALGDVKDPIVSLEEPIQEPGTKKTSCLQSSMTKAALKITADLKTNQVCVQEESVLRSIEALDLALHRMDTFNQEKINQVQKTVIDPLKKFSNVFPNLSMAEKRREQALQEYKKLQARVEKYEERERTGPNIVKLHQAREELRPAREEFEQRNKALLEEMPLFYNSRSEYFQPSFEALVRTQVNFYTDVSKIFKEVSEQLDEPDLTDEQRKEKNESLLHELRSLSIVAHD</sequence>
<evidence type="ECO:0000259" key="11">
    <source>
        <dbReference type="PROSITE" id="PS51021"/>
    </source>
</evidence>
<dbReference type="GO" id="GO:0051666">
    <property type="term" value="P:actin cortical patch localization"/>
    <property type="evidence" value="ECO:0007669"/>
    <property type="project" value="InterPro"/>
</dbReference>
<evidence type="ECO:0000256" key="2">
    <source>
        <dbReference type="ARBA" id="ARBA00022490"/>
    </source>
</evidence>
<keyword evidence="3" id="KW-0132">Cell division</keyword>
<feature type="domain" description="BAR" evidence="11">
    <location>
        <begin position="1"/>
        <end position="220"/>
    </location>
</feature>
<keyword evidence="6" id="KW-0206">Cytoskeleton</keyword>
<evidence type="ECO:0000256" key="3">
    <source>
        <dbReference type="ARBA" id="ARBA00022618"/>
    </source>
</evidence>
<keyword evidence="5" id="KW-0717">Septation</keyword>
<keyword evidence="13" id="KW-1185">Reference proteome</keyword>
<dbReference type="GO" id="GO:0019904">
    <property type="term" value="F:protein domain specific binding"/>
    <property type="evidence" value="ECO:0007669"/>
    <property type="project" value="InterPro"/>
</dbReference>
<dbReference type="InterPro" id="IPR046982">
    <property type="entry name" value="BIN3/RVS161-like"/>
</dbReference>
<dbReference type="GO" id="GO:0015629">
    <property type="term" value="C:actin cytoskeleton"/>
    <property type="evidence" value="ECO:0007669"/>
    <property type="project" value="TreeGrafter"/>
</dbReference>
<dbReference type="GO" id="GO:0005737">
    <property type="term" value="C:cytoplasm"/>
    <property type="evidence" value="ECO:0007669"/>
    <property type="project" value="InterPro"/>
</dbReference>
<keyword evidence="7" id="KW-0131">Cell cycle</keyword>
<dbReference type="Proteomes" id="UP000694388">
    <property type="component" value="Unplaced"/>
</dbReference>
<protein>
    <submittedName>
        <fullName evidence="12">Bridging integrator 3</fullName>
    </submittedName>
</protein>
<comment type="subcellular location">
    <subcellularLocation>
        <location evidence="1">Cytoplasm</location>
        <location evidence="1">Cytoskeleton</location>
    </subcellularLocation>
</comment>